<dbReference type="AlphaFoldDB" id="A0A504JMN2"/>
<dbReference type="InterPro" id="IPR011008">
    <property type="entry name" value="Dimeric_a/b-barrel"/>
</dbReference>
<dbReference type="EMBL" id="VFWZ01000001">
    <property type="protein sequence ID" value="TPN88943.1"/>
    <property type="molecule type" value="Genomic_DNA"/>
</dbReference>
<gene>
    <name evidence="1" type="ORF">FHK87_01625</name>
</gene>
<dbReference type="OrthoDB" id="7376024at2"/>
<accession>A0A504JMN2</accession>
<sequence>MSYKVILTSKINAETYDNLLLFLEKNLPNVRSFKGCNSVDILFNTEKDEMVFYEDWNTKLDHLEYLNFIRENGVLQELSGFIAQGPEIKYFEVLSI</sequence>
<keyword evidence="2" id="KW-1185">Reference proteome</keyword>
<protein>
    <submittedName>
        <fullName evidence="1">Antibiotic biosynthesis monooxygenase</fullName>
    </submittedName>
</protein>
<dbReference type="Gene3D" id="3.30.70.100">
    <property type="match status" value="1"/>
</dbReference>
<keyword evidence="1" id="KW-0560">Oxidoreductase</keyword>
<evidence type="ECO:0000313" key="2">
    <source>
        <dbReference type="Proteomes" id="UP000315540"/>
    </source>
</evidence>
<dbReference type="RefSeq" id="WP_140588991.1">
    <property type="nucleotide sequence ID" value="NZ_VFWZ01000001.1"/>
</dbReference>
<keyword evidence="1" id="KW-0503">Monooxygenase</keyword>
<comment type="caution">
    <text evidence="1">The sequence shown here is derived from an EMBL/GenBank/DDBJ whole genome shotgun (WGS) entry which is preliminary data.</text>
</comment>
<organism evidence="1 2">
    <name type="scientific">Aquimarina algicola</name>
    <dbReference type="NCBI Taxonomy" id="2589995"/>
    <lineage>
        <taxon>Bacteria</taxon>
        <taxon>Pseudomonadati</taxon>
        <taxon>Bacteroidota</taxon>
        <taxon>Flavobacteriia</taxon>
        <taxon>Flavobacteriales</taxon>
        <taxon>Flavobacteriaceae</taxon>
        <taxon>Aquimarina</taxon>
    </lineage>
</organism>
<reference evidence="1 2" key="1">
    <citation type="submission" date="2019-06" db="EMBL/GenBank/DDBJ databases">
        <authorList>
            <person name="Meng X."/>
        </authorList>
    </citation>
    <scope>NUCLEOTIDE SEQUENCE [LARGE SCALE GENOMIC DNA]</scope>
    <source>
        <strain evidence="1 2">M625</strain>
    </source>
</reference>
<name>A0A504JMN2_9FLAO</name>
<evidence type="ECO:0000313" key="1">
    <source>
        <dbReference type="EMBL" id="TPN88943.1"/>
    </source>
</evidence>
<dbReference type="GO" id="GO:0004497">
    <property type="term" value="F:monooxygenase activity"/>
    <property type="evidence" value="ECO:0007669"/>
    <property type="project" value="UniProtKB-KW"/>
</dbReference>
<dbReference type="Proteomes" id="UP000315540">
    <property type="component" value="Unassembled WGS sequence"/>
</dbReference>
<dbReference type="SUPFAM" id="SSF54909">
    <property type="entry name" value="Dimeric alpha+beta barrel"/>
    <property type="match status" value="1"/>
</dbReference>
<proteinExistence type="predicted"/>